<dbReference type="Ensembl" id="ENSSSCT00070057721.1">
    <property type="protein sequence ID" value="ENSSSCP00070049069.1"/>
    <property type="gene ID" value="ENSSSCG00070028770.1"/>
</dbReference>
<dbReference type="InterPro" id="IPR013783">
    <property type="entry name" value="Ig-like_fold"/>
</dbReference>
<organism evidence="3 4">
    <name type="scientific">Sus scrofa</name>
    <name type="common">Pig</name>
    <dbReference type="NCBI Taxonomy" id="9823"/>
    <lineage>
        <taxon>Eukaryota</taxon>
        <taxon>Metazoa</taxon>
        <taxon>Chordata</taxon>
        <taxon>Craniata</taxon>
        <taxon>Vertebrata</taxon>
        <taxon>Euteleostomi</taxon>
        <taxon>Mammalia</taxon>
        <taxon>Eutheria</taxon>
        <taxon>Laurasiatheria</taxon>
        <taxon>Artiodactyla</taxon>
        <taxon>Suina</taxon>
        <taxon>Suidae</taxon>
        <taxon>Sus</taxon>
    </lineage>
</organism>
<dbReference type="Gene3D" id="2.60.40.10">
    <property type="entry name" value="Immunoglobulins"/>
    <property type="match status" value="1"/>
</dbReference>
<dbReference type="AlphaFoldDB" id="A0A4X1W664"/>
<dbReference type="PROSITE" id="PS50835">
    <property type="entry name" value="IG_LIKE"/>
    <property type="match status" value="1"/>
</dbReference>
<name>A0A4X1W664_PIG</name>
<feature type="signal peptide" evidence="1">
    <location>
        <begin position="1"/>
        <end position="20"/>
    </location>
</feature>
<protein>
    <recommendedName>
        <fullName evidence="2">Ig-like domain-containing protein</fullName>
    </recommendedName>
</protein>
<evidence type="ECO:0000313" key="4">
    <source>
        <dbReference type="Proteomes" id="UP000314985"/>
    </source>
</evidence>
<evidence type="ECO:0000313" key="3">
    <source>
        <dbReference type="Ensembl" id="ENSSSCP00070049071.1"/>
    </source>
</evidence>
<dbReference type="Proteomes" id="UP000314985">
    <property type="component" value="Chromosome 3"/>
</dbReference>
<reference evidence="3" key="2">
    <citation type="submission" date="2025-05" db="UniProtKB">
        <authorList>
            <consortium name="Ensembl"/>
        </authorList>
    </citation>
    <scope>IDENTIFICATION</scope>
</reference>
<dbReference type="InterPro" id="IPR007110">
    <property type="entry name" value="Ig-like_dom"/>
</dbReference>
<accession>A0A4X1W664</accession>
<feature type="chain" id="PRO_5044615892" description="Ig-like domain-containing protein" evidence="1">
    <location>
        <begin position="21"/>
        <end position="217"/>
    </location>
</feature>
<keyword evidence="1" id="KW-0732">Signal</keyword>
<reference evidence="3 4" key="1">
    <citation type="submission" date="2017-08" db="EMBL/GenBank/DDBJ databases">
        <title>USMARCv1.0.</title>
        <authorList>
            <person name="Hannum G.I."/>
            <person name="Koren S."/>
            <person name="Schroeder S.G."/>
            <person name="Chin S.C."/>
            <person name="Nonneman D.J."/>
            <person name="Becker S.A."/>
            <person name="Rosen B.D."/>
            <person name="Bickhart D.M."/>
            <person name="Putnam N.H."/>
            <person name="Green R.E."/>
            <person name="Tuggle C.K."/>
            <person name="Liu H."/>
            <person name="Rohrer G.A."/>
            <person name="Warr A."/>
            <person name="Hall R."/>
            <person name="Kim K."/>
            <person name="Hume D.A."/>
            <person name="Talbot R."/>
            <person name="Chow W."/>
            <person name="Howe K."/>
            <person name="Schwartz A.S."/>
            <person name="Watson M."/>
            <person name="Archibald A.L."/>
            <person name="Phillippy A.M."/>
            <person name="Smith T.P.L."/>
        </authorList>
    </citation>
    <scope>NUCLEOTIDE SEQUENCE [LARGE SCALE GENOMIC DNA]</scope>
</reference>
<dbReference type="InterPro" id="IPR036179">
    <property type="entry name" value="Ig-like_dom_sf"/>
</dbReference>
<evidence type="ECO:0000259" key="2">
    <source>
        <dbReference type="PROSITE" id="PS50835"/>
    </source>
</evidence>
<dbReference type="SUPFAM" id="SSF48726">
    <property type="entry name" value="Immunoglobulin"/>
    <property type="match status" value="1"/>
</dbReference>
<feature type="domain" description="Ig-like" evidence="2">
    <location>
        <begin position="22"/>
        <end position="61"/>
    </location>
</feature>
<dbReference type="InterPro" id="IPR003597">
    <property type="entry name" value="Ig_C1-set"/>
</dbReference>
<dbReference type="Ensembl" id="ENSSSCT00070057723.1">
    <property type="protein sequence ID" value="ENSSSCP00070049071.1"/>
    <property type="gene ID" value="ENSSSCG00070028770.1"/>
</dbReference>
<proteinExistence type="predicted"/>
<dbReference type="Pfam" id="PF07654">
    <property type="entry name" value="C1-set"/>
    <property type="match status" value="1"/>
</dbReference>
<sequence>MRFPAQLLGLLLLWVPGADAKPSVFIFPPSKEQLETQTVSVVCLLNSFFPREVNVKWKVDGITSPLPSQPKPQVPSTSCTGGSPLLRTLVSHDPSPIWLLRKGLKGQGLGQTLKAPSLVLRSHAHMSSTCVLLYNHLIKLGPNETFSDTWHSVRSHHSSVEEATPDSWHSTLCLICRHSSLQALLTLPEADPTFHGREMPHNTWHAPCLWQVPNACG</sequence>
<evidence type="ECO:0000256" key="1">
    <source>
        <dbReference type="SAM" id="SignalP"/>
    </source>
</evidence>